<dbReference type="Gene3D" id="3.40.630.30">
    <property type="match status" value="1"/>
</dbReference>
<dbReference type="EC" id="2.3.1.-" evidence="3"/>
<evidence type="ECO:0000313" key="4">
    <source>
        <dbReference type="Proteomes" id="UP001596072"/>
    </source>
</evidence>
<dbReference type="PROSITE" id="PS51729">
    <property type="entry name" value="GNAT_YJDJ"/>
    <property type="match status" value="1"/>
</dbReference>
<dbReference type="EMBL" id="JBHSNS010000010">
    <property type="protein sequence ID" value="MFC5730713.1"/>
    <property type="molecule type" value="Genomic_DNA"/>
</dbReference>
<feature type="domain" description="N-acetyltransferase" evidence="2">
    <location>
        <begin position="13"/>
        <end position="100"/>
    </location>
</feature>
<organism evidence="3 4">
    <name type="scientific">Nocardioides vastitatis</name>
    <dbReference type="NCBI Taxonomy" id="2568655"/>
    <lineage>
        <taxon>Bacteria</taxon>
        <taxon>Bacillati</taxon>
        <taxon>Actinomycetota</taxon>
        <taxon>Actinomycetes</taxon>
        <taxon>Propionibacteriales</taxon>
        <taxon>Nocardioidaceae</taxon>
        <taxon>Nocardioides</taxon>
    </lineage>
</organism>
<dbReference type="InterPro" id="IPR045057">
    <property type="entry name" value="Gcn5-rel_NAT"/>
</dbReference>
<dbReference type="InterPro" id="IPR016181">
    <property type="entry name" value="Acyl_CoA_acyltransferase"/>
</dbReference>
<name>A0ABW0ZNN8_9ACTN</name>
<keyword evidence="3" id="KW-0808">Transferase</keyword>
<feature type="domain" description="N-acetyltransferase" evidence="1">
    <location>
        <begin position="1"/>
        <end position="102"/>
    </location>
</feature>
<dbReference type="Proteomes" id="UP001596072">
    <property type="component" value="Unassembled WGS sequence"/>
</dbReference>
<keyword evidence="3" id="KW-0012">Acyltransferase</keyword>
<dbReference type="InterPro" id="IPR031165">
    <property type="entry name" value="GNAT_YJDJ"/>
</dbReference>
<reference evidence="4" key="1">
    <citation type="journal article" date="2019" name="Int. J. Syst. Evol. Microbiol.">
        <title>The Global Catalogue of Microorganisms (GCM) 10K type strain sequencing project: providing services to taxonomists for standard genome sequencing and annotation.</title>
        <authorList>
            <consortium name="The Broad Institute Genomics Platform"/>
            <consortium name="The Broad Institute Genome Sequencing Center for Infectious Disease"/>
            <person name="Wu L."/>
            <person name="Ma J."/>
        </authorList>
    </citation>
    <scope>NUCLEOTIDE SEQUENCE [LARGE SCALE GENOMIC DNA]</scope>
    <source>
        <strain evidence="4">YIM 94188</strain>
    </source>
</reference>
<dbReference type="RefSeq" id="WP_136430904.1">
    <property type="nucleotide sequence ID" value="NZ_JBHSNS010000010.1"/>
</dbReference>
<evidence type="ECO:0000259" key="1">
    <source>
        <dbReference type="PROSITE" id="PS51186"/>
    </source>
</evidence>
<dbReference type="Pfam" id="PF14542">
    <property type="entry name" value="Acetyltransf_CG"/>
    <property type="match status" value="1"/>
</dbReference>
<dbReference type="PROSITE" id="PS51186">
    <property type="entry name" value="GNAT"/>
    <property type="match status" value="1"/>
</dbReference>
<sequence>MTEAPDDSRIEYVDAPELSRYEIRDGDILVGFTQYRLPDDVHVDFVHTEVDDEYDGRGLASEVVKFALDDVRSQGKRVIPHCRYVARWITKHPDYEDITDRP</sequence>
<evidence type="ECO:0000313" key="3">
    <source>
        <dbReference type="EMBL" id="MFC5730713.1"/>
    </source>
</evidence>
<comment type="caution">
    <text evidence="3">The sequence shown here is derived from an EMBL/GenBank/DDBJ whole genome shotgun (WGS) entry which is preliminary data.</text>
</comment>
<keyword evidence="4" id="KW-1185">Reference proteome</keyword>
<protein>
    <submittedName>
        <fullName evidence="3">GNAT family N-acetyltransferase</fullName>
        <ecNumber evidence="3">2.3.1.-</ecNumber>
    </submittedName>
</protein>
<proteinExistence type="predicted"/>
<dbReference type="PANTHER" id="PTHR31435:SF10">
    <property type="entry name" value="BSR4717 PROTEIN"/>
    <property type="match status" value="1"/>
</dbReference>
<dbReference type="PANTHER" id="PTHR31435">
    <property type="entry name" value="PROTEIN NATD1"/>
    <property type="match status" value="1"/>
</dbReference>
<gene>
    <name evidence="3" type="ORF">ACFPQB_17460</name>
</gene>
<evidence type="ECO:0000259" key="2">
    <source>
        <dbReference type="PROSITE" id="PS51729"/>
    </source>
</evidence>
<accession>A0ABW0ZNN8</accession>
<dbReference type="InterPro" id="IPR000182">
    <property type="entry name" value="GNAT_dom"/>
</dbReference>
<dbReference type="GO" id="GO:0016746">
    <property type="term" value="F:acyltransferase activity"/>
    <property type="evidence" value="ECO:0007669"/>
    <property type="project" value="UniProtKB-KW"/>
</dbReference>
<dbReference type="SUPFAM" id="SSF55729">
    <property type="entry name" value="Acyl-CoA N-acyltransferases (Nat)"/>
    <property type="match status" value="1"/>
</dbReference>